<feature type="domain" description="Integrator complex subunit 1 R3" evidence="3">
    <location>
        <begin position="1701"/>
        <end position="1846"/>
    </location>
</feature>
<dbReference type="GeneID" id="113505000"/>
<protein>
    <submittedName>
        <fullName evidence="6">Integrator complex subunit 1-like</fullName>
    </submittedName>
</protein>
<gene>
    <name evidence="6" type="primary">LOC113505000</name>
</gene>
<sequence>MDRGKMPSAGRGAKSKAPQHPQDIFALGSKSTVVVSRDPEKRNIHKPSTSSVERKREPSGFGSQPPSKRARIGSPAEAVGGTSLEVDPVDLVPNVLQALDTHNSDKLLGLLTGSIRLLKSQRAKPDPILCMGLLYLTKIRPNMFAHETVTQSLCTLLKREQGAAFKNKGNPLVFVLACNMLYAGHRESTNWPDIFIKVYIEDALNERCWVECSWCKCFVENVVTAFSTKQPPSHLIPTDNTLGTMSPSGSGSPLMGSTEEDPDNTELEYSVFPRYSSSYEAVEALVLEAIKEQITRRSAAPDAIGKGFLKLLSATCGFPEIRMISASRLEAWLHSGKLWRCAQELLAYVCCNCDACGPTAARDHDVLAQLARMRLKTKPLQAAYQACLREMVSDSPPLLRSVVTHTIYNELSNVRSPNNMAVLAALIQAQPQLVPAAMADTYQELVLRPEDYLRPLRALTREVVRRGRAHTYRSALLPLARWLAHHPPHEPAQEVRERAFSSLADLFCCCCLVTASHSKHLPEYKQQVCDIQGAALNWLLDTAMPIYRPSRHDFQLALNKIMFVEPAESYSKVDNWPPESERALTYRICCEAPLLKTTLLKIVYIGLSKEIPISPAEVFELVEQLVRRACALPAEENPLQVDNLEVANFIFELCQFNPPDNISLPPGYTPPPLAITSLYWRGWLLLVMLAAHNPLQFAERAAATYPTLRALIETCITTKPSIEWTTSSAAEAERAEAERAAILQLETHLAAASNAKLPVTEHSSRLLSQLTTLEPLGPARKPPQAVIDSLQSLSSQMRLGKLLCRQPALLLDLVERHGTRRAMPWLHQLLKQDQLELSVLPVQCLCEFLSAGGGGGGGGGGESGKAGELCAHLRRTVAAAAAGARAVLHYYLQRLAHAHAPTRASANRGLKLVLQPVDTETVEADFSAEVSPEEWLELLWSLPHWEAVREEVVVRVRAACIVECVPTHVAAYIAFLAKYVAHTPGHDHADLVLDLSQVIMERSTVMNSVLGTGERADELHEPQRAQHRALHALTQIMYDYLQKVRTSGPPPVVAEAGEGAGAGASGGWGFGERVLLHWPSGRYARLHLLVAHAYLKLLCAGPSIYDTNQEMYSWLQSVWVGNDAPQAFNVDSDEEAVLLPDWLRLHMVRSARPALLEAGMRALPAAKLALFIQTFGMPVASMSALLNALDACSAGAVVRLGVERNYMAQLLLVQRARGATGGHAFASTLRLQPPTYMPDDTLFAEKELPMEAEDDWGSSAVMAPLQLELVSPLLSSIFTAANSFHGDLDTAFTQLISLISAEVSAGRGGGGAGPYVAGCAAWLRELAGSAGGAAGLARRPAHAAPLLRALLPLPDTRLMQIADTLLMQCKLLTGPVVDVLRAMSQNCSSTLKQELGAHVPPHATKQQLIALLESASPSTLEALGNRIISSQDTRLIVDVITHILEKNQEGHYESNVKYEDGVSGPVHVFSRGGLGCGLLLDWMSELQREALGPSDQRQRQMQLMFRAGNAPWRPLLVTLLAHRASWRTLHYCLTTLLQPEGGWSPSAVLDFAETLTESPRVWQGRDKTTPKHYVPDDTLRLDHKQLEVLVRYVSEEARQTEAASGPEAARRRADSRLALLLRCAPARPALLAVARAAQQHDPLLLLLLYMKVPKILRLLVQSGGRGQAGGGALCGLGGAGGALGGAGGALRGAAARSTSATDRVSHALLTAIAAPHPHSKDHAQKLWRMEADVRGVWSRVGGAGSRALGLAAALLRGAGAAAARQHAHLLAALEVLPDDELFGPTAAADVHSILECLVVLARAAGGGGQALLPRVAALLRRYRAARPAPAAQLLAAHRDTIANIPALSSLLASEVLQPASAAPPPQALLALQRRWDSPDNLNWLLQEIESWGVRRGGAWGGGAWAGAVLRGVAPHAAAAHAPLRHSALALLAKLLPAVADTTPGLQAVLECLDSHQPEVTQSLLDKLPELLVGMQEHAATVLMRVFDLGMKSRHPVEPCIAKCVTTINLHRGC</sequence>
<evidence type="ECO:0000259" key="3">
    <source>
        <dbReference type="Pfam" id="PF22927"/>
    </source>
</evidence>
<evidence type="ECO:0000259" key="2">
    <source>
        <dbReference type="Pfam" id="PF12432"/>
    </source>
</evidence>
<feature type="domain" description="Integrator complex subunit 1 RPB2-binding" evidence="2">
    <location>
        <begin position="281"/>
        <end position="434"/>
    </location>
</feature>
<feature type="region of interest" description="Disordered" evidence="1">
    <location>
        <begin position="1"/>
        <end position="81"/>
    </location>
</feature>
<dbReference type="InterPro" id="IPR038902">
    <property type="entry name" value="INTS1"/>
</dbReference>
<dbReference type="Pfam" id="PF22929">
    <property type="entry name" value="INTS1_INTS2-bd"/>
    <property type="match status" value="1"/>
</dbReference>
<organism evidence="5 6">
    <name type="scientific">Trichoplusia ni</name>
    <name type="common">Cabbage looper</name>
    <dbReference type="NCBI Taxonomy" id="7111"/>
    <lineage>
        <taxon>Eukaryota</taxon>
        <taxon>Metazoa</taxon>
        <taxon>Ecdysozoa</taxon>
        <taxon>Arthropoda</taxon>
        <taxon>Hexapoda</taxon>
        <taxon>Insecta</taxon>
        <taxon>Pterygota</taxon>
        <taxon>Neoptera</taxon>
        <taxon>Endopterygota</taxon>
        <taxon>Lepidoptera</taxon>
        <taxon>Glossata</taxon>
        <taxon>Ditrysia</taxon>
        <taxon>Noctuoidea</taxon>
        <taxon>Noctuidae</taxon>
        <taxon>Plusiinae</taxon>
        <taxon>Trichoplusia</taxon>
    </lineage>
</organism>
<dbReference type="Proteomes" id="UP000322000">
    <property type="component" value="Chromosome 23"/>
</dbReference>
<dbReference type="OrthoDB" id="19938at2759"/>
<dbReference type="FunCoup" id="A0A7E5WRS0">
    <property type="interactions" value="1163"/>
</dbReference>
<name>A0A7E5WRS0_TRINI</name>
<dbReference type="Pfam" id="PF12432">
    <property type="entry name" value="INTS1_RP2B-bd"/>
    <property type="match status" value="1"/>
</dbReference>
<dbReference type="PANTHER" id="PTHR21224:SF1">
    <property type="entry name" value="INTEGRATOR COMPLEX SUBUNIT 1"/>
    <property type="match status" value="1"/>
</dbReference>
<evidence type="ECO:0000256" key="1">
    <source>
        <dbReference type="SAM" id="MobiDB-lite"/>
    </source>
</evidence>
<dbReference type="CTD" id="26173"/>
<evidence type="ECO:0000313" key="6">
    <source>
        <dbReference type="RefSeq" id="XP_026743319.1"/>
    </source>
</evidence>
<evidence type="ECO:0000313" key="5">
    <source>
        <dbReference type="Proteomes" id="UP000322000"/>
    </source>
</evidence>
<feature type="domain" description="Integrator complex subunit 1 INTS2-binding" evidence="4">
    <location>
        <begin position="886"/>
        <end position="1225"/>
    </location>
</feature>
<dbReference type="InterPro" id="IPR053964">
    <property type="entry name" value="INT1_R3"/>
</dbReference>
<dbReference type="RefSeq" id="XP_026743319.1">
    <property type="nucleotide sequence ID" value="XM_026887518.1"/>
</dbReference>
<dbReference type="InterPro" id="IPR053966">
    <property type="entry name" value="INTS1_INTS2-bd"/>
</dbReference>
<accession>A0A7E5WRS0</accession>
<reference evidence="6" key="1">
    <citation type="submission" date="2025-08" db="UniProtKB">
        <authorList>
            <consortium name="RefSeq"/>
        </authorList>
    </citation>
    <scope>IDENTIFICATION</scope>
</reference>
<dbReference type="Pfam" id="PF22927">
    <property type="entry name" value="INT1_R3"/>
    <property type="match status" value="1"/>
</dbReference>
<evidence type="ECO:0000259" key="4">
    <source>
        <dbReference type="Pfam" id="PF22929"/>
    </source>
</evidence>
<keyword evidence="5" id="KW-1185">Reference proteome</keyword>
<dbReference type="KEGG" id="tnl:113505000"/>
<dbReference type="InterPro" id="IPR022145">
    <property type="entry name" value="INTS1_RPB2-bd"/>
</dbReference>
<dbReference type="GO" id="GO:0032039">
    <property type="term" value="C:integrator complex"/>
    <property type="evidence" value="ECO:0007669"/>
    <property type="project" value="InterPro"/>
</dbReference>
<dbReference type="InParanoid" id="A0A7E5WRS0"/>
<dbReference type="PANTHER" id="PTHR21224">
    <property type="entry name" value="INTEGRATOR COMPLEX SUBUNIT 1"/>
    <property type="match status" value="1"/>
</dbReference>
<proteinExistence type="predicted"/>
<dbReference type="GO" id="GO:0034474">
    <property type="term" value="P:U2 snRNA 3'-end processing"/>
    <property type="evidence" value="ECO:0007669"/>
    <property type="project" value="InterPro"/>
</dbReference>